<evidence type="ECO:0000313" key="4">
    <source>
        <dbReference type="Proteomes" id="UP000183832"/>
    </source>
</evidence>
<organism evidence="3 4">
    <name type="scientific">Clunio marinus</name>
    <dbReference type="NCBI Taxonomy" id="568069"/>
    <lineage>
        <taxon>Eukaryota</taxon>
        <taxon>Metazoa</taxon>
        <taxon>Ecdysozoa</taxon>
        <taxon>Arthropoda</taxon>
        <taxon>Hexapoda</taxon>
        <taxon>Insecta</taxon>
        <taxon>Pterygota</taxon>
        <taxon>Neoptera</taxon>
        <taxon>Endopterygota</taxon>
        <taxon>Diptera</taxon>
        <taxon>Nematocera</taxon>
        <taxon>Chironomoidea</taxon>
        <taxon>Chironomidae</taxon>
        <taxon>Clunio</taxon>
    </lineage>
</organism>
<reference evidence="3 4" key="1">
    <citation type="submission" date="2015-04" db="EMBL/GenBank/DDBJ databases">
        <authorList>
            <person name="Syromyatnikov M.Y."/>
            <person name="Popov V.N."/>
        </authorList>
    </citation>
    <scope>NUCLEOTIDE SEQUENCE [LARGE SCALE GENOMIC DNA]</scope>
</reference>
<sequence length="133" mass="14590">MALKFNIASIAVLVLITISADPAHCGGGGDGGHKTVKIEVPYKIHTIHHHHTEKFPVYKKIEVPVIKEVKVPYPVHVPVKVPYPVVVKPHVVTVPVHHYPVHSETHQHHESHHESHGEGGHEEGGHGGHEGGW</sequence>
<name>A0A1J1IJ87_9DIPT</name>
<dbReference type="EMBL" id="CVRI01000054">
    <property type="protein sequence ID" value="CRL00264.1"/>
    <property type="molecule type" value="Genomic_DNA"/>
</dbReference>
<proteinExistence type="predicted"/>
<evidence type="ECO:0000256" key="2">
    <source>
        <dbReference type="SAM" id="SignalP"/>
    </source>
</evidence>
<feature type="chain" id="PRO_5012633739" evidence="2">
    <location>
        <begin position="26"/>
        <end position="133"/>
    </location>
</feature>
<evidence type="ECO:0000313" key="3">
    <source>
        <dbReference type="EMBL" id="CRL00264.1"/>
    </source>
</evidence>
<keyword evidence="2" id="KW-0732">Signal</keyword>
<feature type="region of interest" description="Disordered" evidence="1">
    <location>
        <begin position="103"/>
        <end position="133"/>
    </location>
</feature>
<evidence type="ECO:0000256" key="1">
    <source>
        <dbReference type="SAM" id="MobiDB-lite"/>
    </source>
</evidence>
<dbReference type="AlphaFoldDB" id="A0A1J1IJ87"/>
<accession>A0A1J1IJ87</accession>
<dbReference type="Proteomes" id="UP000183832">
    <property type="component" value="Unassembled WGS sequence"/>
</dbReference>
<keyword evidence="4" id="KW-1185">Reference proteome</keyword>
<protein>
    <submittedName>
        <fullName evidence="3">CLUMA_CG013537, isoform A</fullName>
    </submittedName>
</protein>
<gene>
    <name evidence="3" type="ORF">CLUMA_CG013537</name>
</gene>
<feature type="signal peptide" evidence="2">
    <location>
        <begin position="1"/>
        <end position="25"/>
    </location>
</feature>